<evidence type="ECO:0000313" key="2">
    <source>
        <dbReference type="EMBL" id="PMP70565.1"/>
    </source>
</evidence>
<reference evidence="2 3" key="1">
    <citation type="submission" date="2018-01" db="EMBL/GenBank/DDBJ databases">
        <title>Metagenomic assembled genomes from two thermal pools in the Uzon Caldera, Kamchatka, Russia.</title>
        <authorList>
            <person name="Wilkins L."/>
            <person name="Ettinger C."/>
        </authorList>
    </citation>
    <scope>NUCLEOTIDE SEQUENCE [LARGE SCALE GENOMIC DNA]</scope>
    <source>
        <strain evidence="2">ZAV-05</strain>
    </source>
</reference>
<organism evidence="2 3">
    <name type="scientific">Calditerrivibrio nitroreducens</name>
    <dbReference type="NCBI Taxonomy" id="477976"/>
    <lineage>
        <taxon>Bacteria</taxon>
        <taxon>Pseudomonadati</taxon>
        <taxon>Deferribacterota</taxon>
        <taxon>Deferribacteres</taxon>
        <taxon>Deferribacterales</taxon>
        <taxon>Calditerrivibrionaceae</taxon>
    </lineage>
</organism>
<feature type="domain" description="Thioredoxin" evidence="1">
    <location>
        <begin position="7"/>
        <end position="130"/>
    </location>
</feature>
<gene>
    <name evidence="2" type="ORF">C0187_05310</name>
</gene>
<dbReference type="PANTHER" id="PTHR45663">
    <property type="entry name" value="GEO12009P1"/>
    <property type="match status" value="1"/>
</dbReference>
<dbReference type="PANTHER" id="PTHR45663:SF11">
    <property type="entry name" value="GEO12009P1"/>
    <property type="match status" value="1"/>
</dbReference>
<dbReference type="SUPFAM" id="SSF52833">
    <property type="entry name" value="Thioredoxin-like"/>
    <property type="match status" value="1"/>
</dbReference>
<evidence type="ECO:0000259" key="1">
    <source>
        <dbReference type="PROSITE" id="PS51352"/>
    </source>
</evidence>
<dbReference type="PROSITE" id="PS51257">
    <property type="entry name" value="PROKAR_LIPOPROTEIN"/>
    <property type="match status" value="1"/>
</dbReference>
<dbReference type="InterPro" id="IPR013766">
    <property type="entry name" value="Thioredoxin_domain"/>
</dbReference>
<comment type="caution">
    <text evidence="2">The sequence shown here is derived from an EMBL/GenBank/DDBJ whole genome shotgun (WGS) entry which is preliminary data.</text>
</comment>
<dbReference type="AlphaFoldDB" id="A0A2J6WJK8"/>
<sequence>MKNKFILLFSFVLLLFIGCSKEKSISENVSDVKNGSDSHLITFIELGSVNCVPCKMMQPVMKNIEKRFGSQVKVIFYDVWTKEQEGYAKIYNINGIPTQVFLDKNGNEIARHVGFYPEEELADFLKSRGLKEIGTK</sequence>
<accession>A0A2J6WJK8</accession>
<dbReference type="CDD" id="cd02947">
    <property type="entry name" value="TRX_family"/>
    <property type="match status" value="1"/>
</dbReference>
<proteinExistence type="predicted"/>
<dbReference type="EMBL" id="PNIN01000051">
    <property type="protein sequence ID" value="PMP70565.1"/>
    <property type="molecule type" value="Genomic_DNA"/>
</dbReference>
<dbReference type="InterPro" id="IPR012336">
    <property type="entry name" value="Thioredoxin-like_fold"/>
</dbReference>
<name>A0A2J6WJK8_9BACT</name>
<dbReference type="GO" id="GO:0015035">
    <property type="term" value="F:protein-disulfide reductase activity"/>
    <property type="evidence" value="ECO:0007669"/>
    <property type="project" value="TreeGrafter"/>
</dbReference>
<dbReference type="Pfam" id="PF13098">
    <property type="entry name" value="Thioredoxin_2"/>
    <property type="match status" value="1"/>
</dbReference>
<dbReference type="Gene3D" id="3.40.30.10">
    <property type="entry name" value="Glutaredoxin"/>
    <property type="match status" value="1"/>
</dbReference>
<evidence type="ECO:0000313" key="3">
    <source>
        <dbReference type="Proteomes" id="UP000242881"/>
    </source>
</evidence>
<dbReference type="PROSITE" id="PS51352">
    <property type="entry name" value="THIOREDOXIN_2"/>
    <property type="match status" value="1"/>
</dbReference>
<dbReference type="RefSeq" id="WP_424606136.1">
    <property type="nucleotide sequence ID" value="NZ_JBNAVA010000012.1"/>
</dbReference>
<dbReference type="Proteomes" id="UP000242881">
    <property type="component" value="Unassembled WGS sequence"/>
</dbReference>
<dbReference type="GO" id="GO:0005829">
    <property type="term" value="C:cytosol"/>
    <property type="evidence" value="ECO:0007669"/>
    <property type="project" value="TreeGrafter"/>
</dbReference>
<dbReference type="InterPro" id="IPR036249">
    <property type="entry name" value="Thioredoxin-like_sf"/>
</dbReference>
<protein>
    <submittedName>
        <fullName evidence="2">Thioredoxin</fullName>
    </submittedName>
</protein>
<dbReference type="GO" id="GO:0045454">
    <property type="term" value="P:cell redox homeostasis"/>
    <property type="evidence" value="ECO:0007669"/>
    <property type="project" value="TreeGrafter"/>
</dbReference>